<evidence type="ECO:0000313" key="3">
    <source>
        <dbReference type="EMBL" id="RUL60196.1"/>
    </source>
</evidence>
<keyword evidence="4" id="KW-1185">Reference proteome</keyword>
<dbReference type="AlphaFoldDB" id="A0A3S0S0Y0"/>
<evidence type="ECO:0000256" key="1">
    <source>
        <dbReference type="SAM" id="Phobius"/>
    </source>
</evidence>
<sequence length="231" mass="25326">MKKEMNRLIVFLFAALMFAMPLSAKRSHYAKVRNHPIDMIDKDTAGVIAYSDTTSLAQADSLYADSIDDDDAYSQNMHFELGDNDVEALAKILTGLFGVGALGIVVAILIAIVAVISIIAPFVFFGFMVYLIINHHNEKQRLARMALMSGQPIPQNIIKKTVETADEQWQRGLKNVFIGLGIAVLCYCLGAYRLAGIGWLVLIYGSGLAVISKTSNKKKEDNDPKNGENIG</sequence>
<reference evidence="3 4" key="1">
    <citation type="submission" date="2018-12" db="EMBL/GenBank/DDBJ databases">
        <title>Genome sequencing of Prevotella sp. KCOM 3155 (= JS262).</title>
        <authorList>
            <person name="Kook J.-K."/>
            <person name="Park S.-N."/>
            <person name="Lim Y.K."/>
        </authorList>
    </citation>
    <scope>NUCLEOTIDE SEQUENCE [LARGE SCALE GENOMIC DNA]</scope>
    <source>
        <strain evidence="3 4">KCOM 3155</strain>
    </source>
</reference>
<accession>A0A3S0S0Y0</accession>
<feature type="transmembrane region" description="Helical" evidence="1">
    <location>
        <begin position="176"/>
        <end position="204"/>
    </location>
</feature>
<organism evidence="3 4">
    <name type="scientific">Prevotella koreensis</name>
    <dbReference type="NCBI Taxonomy" id="2490854"/>
    <lineage>
        <taxon>Bacteria</taxon>
        <taxon>Pseudomonadati</taxon>
        <taxon>Bacteroidota</taxon>
        <taxon>Bacteroidia</taxon>
        <taxon>Bacteroidales</taxon>
        <taxon>Prevotellaceae</taxon>
        <taxon>Prevotella</taxon>
    </lineage>
</organism>
<feature type="domain" description="DUF6249" evidence="2">
    <location>
        <begin position="112"/>
        <end position="215"/>
    </location>
</feature>
<proteinExistence type="predicted"/>
<protein>
    <recommendedName>
        <fullName evidence="2">DUF6249 domain-containing protein</fullName>
    </recommendedName>
</protein>
<evidence type="ECO:0000259" key="2">
    <source>
        <dbReference type="Pfam" id="PF19762"/>
    </source>
</evidence>
<dbReference type="Proteomes" id="UP000278983">
    <property type="component" value="Unassembled WGS sequence"/>
</dbReference>
<dbReference type="RefSeq" id="WP_148108154.1">
    <property type="nucleotide sequence ID" value="NZ_RYYU01000001.1"/>
</dbReference>
<dbReference type="OrthoDB" id="1082891at2"/>
<feature type="transmembrane region" description="Helical" evidence="1">
    <location>
        <begin position="101"/>
        <end position="133"/>
    </location>
</feature>
<name>A0A3S0S0Y0_9BACT</name>
<dbReference type="InterPro" id="IPR046216">
    <property type="entry name" value="DUF6249"/>
</dbReference>
<keyword evidence="1" id="KW-0812">Transmembrane</keyword>
<gene>
    <name evidence="3" type="ORF">EHV08_10890</name>
</gene>
<dbReference type="EMBL" id="RYYU01000001">
    <property type="protein sequence ID" value="RUL60196.1"/>
    <property type="molecule type" value="Genomic_DNA"/>
</dbReference>
<comment type="caution">
    <text evidence="3">The sequence shown here is derived from an EMBL/GenBank/DDBJ whole genome shotgun (WGS) entry which is preliminary data.</text>
</comment>
<dbReference type="Pfam" id="PF19762">
    <property type="entry name" value="DUF6249"/>
    <property type="match status" value="1"/>
</dbReference>
<evidence type="ECO:0000313" key="4">
    <source>
        <dbReference type="Proteomes" id="UP000278983"/>
    </source>
</evidence>
<keyword evidence="1" id="KW-1133">Transmembrane helix</keyword>
<keyword evidence="1" id="KW-0472">Membrane</keyword>